<evidence type="ECO:0000256" key="9">
    <source>
        <dbReference type="ARBA" id="ARBA00052555"/>
    </source>
</evidence>
<dbReference type="EC" id="2.1.2.9" evidence="3"/>
<proteinExistence type="inferred from homology"/>
<dbReference type="NCBIfam" id="TIGR00460">
    <property type="entry name" value="fmt"/>
    <property type="match status" value="1"/>
</dbReference>
<dbReference type="CDD" id="cd08646">
    <property type="entry name" value="FMT_core_Met-tRNA-FMT_N"/>
    <property type="match status" value="1"/>
</dbReference>
<evidence type="ECO:0000259" key="11">
    <source>
        <dbReference type="Pfam" id="PF00551"/>
    </source>
</evidence>
<keyword evidence="6" id="KW-0648">Protein biosynthesis</keyword>
<comment type="catalytic activity">
    <reaction evidence="9">
        <text>L-methionyl-tRNA(fMet) + (6R)-10-formyltetrahydrofolate = N-formyl-L-methionyl-tRNA(fMet) + (6S)-5,6,7,8-tetrahydrofolate + H(+)</text>
        <dbReference type="Rhea" id="RHEA:24380"/>
        <dbReference type="Rhea" id="RHEA-COMP:9952"/>
        <dbReference type="Rhea" id="RHEA-COMP:9953"/>
        <dbReference type="ChEBI" id="CHEBI:15378"/>
        <dbReference type="ChEBI" id="CHEBI:57453"/>
        <dbReference type="ChEBI" id="CHEBI:78530"/>
        <dbReference type="ChEBI" id="CHEBI:78844"/>
        <dbReference type="ChEBI" id="CHEBI:195366"/>
        <dbReference type="EC" id="2.1.2.9"/>
    </reaction>
    <physiologicalReaction direction="left-to-right" evidence="9">
        <dbReference type="Rhea" id="RHEA:24381"/>
    </physiologicalReaction>
</comment>
<dbReference type="FunFam" id="3.40.50.12230:FF:000003">
    <property type="entry name" value="methionyl-tRNA formyltransferase, mitochondrial"/>
    <property type="match status" value="1"/>
</dbReference>
<evidence type="ECO:0000256" key="5">
    <source>
        <dbReference type="ARBA" id="ARBA00022679"/>
    </source>
</evidence>
<dbReference type="InterPro" id="IPR005794">
    <property type="entry name" value="Fmt"/>
</dbReference>
<dbReference type="AlphaFoldDB" id="A0A6P7G557"/>
<feature type="domain" description="Formyl transferase N-terminal" evidence="11">
    <location>
        <begin position="94"/>
        <end position="194"/>
    </location>
</feature>
<evidence type="ECO:0000259" key="12">
    <source>
        <dbReference type="Pfam" id="PF02911"/>
    </source>
</evidence>
<dbReference type="OrthoDB" id="10268103at2759"/>
<dbReference type="Pfam" id="PF02911">
    <property type="entry name" value="Formyl_trans_C"/>
    <property type="match status" value="1"/>
</dbReference>
<evidence type="ECO:0000256" key="1">
    <source>
        <dbReference type="ARBA" id="ARBA00004173"/>
    </source>
</evidence>
<organism evidence="13">
    <name type="scientific">Diabrotica virgifera virgifera</name>
    <name type="common">western corn rootworm</name>
    <dbReference type="NCBI Taxonomy" id="50390"/>
    <lineage>
        <taxon>Eukaryota</taxon>
        <taxon>Metazoa</taxon>
        <taxon>Ecdysozoa</taxon>
        <taxon>Arthropoda</taxon>
        <taxon>Hexapoda</taxon>
        <taxon>Insecta</taxon>
        <taxon>Pterygota</taxon>
        <taxon>Neoptera</taxon>
        <taxon>Endopterygota</taxon>
        <taxon>Coleoptera</taxon>
        <taxon>Polyphaga</taxon>
        <taxon>Cucujiformia</taxon>
        <taxon>Chrysomeloidea</taxon>
        <taxon>Chrysomelidae</taxon>
        <taxon>Galerucinae</taxon>
        <taxon>Diabroticina</taxon>
        <taxon>Diabroticites</taxon>
        <taxon>Diabrotica</taxon>
    </lineage>
</organism>
<dbReference type="SUPFAM" id="SSF53328">
    <property type="entry name" value="Formyltransferase"/>
    <property type="match status" value="1"/>
</dbReference>
<accession>A0A6P7G557</accession>
<feature type="domain" description="Formyl transferase C-terminal" evidence="12">
    <location>
        <begin position="218"/>
        <end position="322"/>
    </location>
</feature>
<dbReference type="KEGG" id="dvv:114337769"/>
<evidence type="ECO:0000256" key="6">
    <source>
        <dbReference type="ARBA" id="ARBA00022917"/>
    </source>
</evidence>
<dbReference type="FunCoup" id="A0A6P7G557">
    <property type="interactions" value="649"/>
</dbReference>
<comment type="subcellular location">
    <subcellularLocation>
        <location evidence="1">Mitochondrion</location>
    </subcellularLocation>
</comment>
<keyword evidence="8" id="KW-0496">Mitochondrion</keyword>
<sequence>MKFLWISERITVSVLPIRHYSSKPPWNVLFFGTDQFSLYTLKLLNRYHSKSELINKLDVLTSLKKNANVVHKYAEKHNLPLYDWPHIPGDRTYDVGLVVSFGYLIPEAIIAKFQYGILNVHASILPKWRGAAPIIHAIAHGDKESGITVMRIKPHHFDVGEILLQEKVPIGDNTEMPELHQCLGELGAKSLMKTLEDLPNYIQSAVPQSNDNVSYAPKITPQFINIRWNQMTSTQVYDLYRALKGYSPVMSTWQGIPTKLSEIKICTDVNASEIEFGPGFVKYDKRTKVLKVLCADMTLVSVSSISVYGKRVMNATDFNNGFLKKTVIDLRYFK</sequence>
<dbReference type="Pfam" id="PF00551">
    <property type="entry name" value="Formyl_trans_N"/>
    <property type="match status" value="1"/>
</dbReference>
<dbReference type="SUPFAM" id="SSF50486">
    <property type="entry name" value="FMT C-terminal domain-like"/>
    <property type="match status" value="1"/>
</dbReference>
<evidence type="ECO:0000256" key="4">
    <source>
        <dbReference type="ARBA" id="ARBA00014185"/>
    </source>
</evidence>
<reference evidence="13" key="1">
    <citation type="submission" date="2025-08" db="UniProtKB">
        <authorList>
            <consortium name="RefSeq"/>
        </authorList>
    </citation>
    <scope>IDENTIFICATION</scope>
    <source>
        <tissue evidence="13">Whole insect</tissue>
    </source>
</reference>
<dbReference type="RefSeq" id="XP_028144106.1">
    <property type="nucleotide sequence ID" value="XM_028288305.1"/>
</dbReference>
<dbReference type="PANTHER" id="PTHR11138:SF5">
    <property type="entry name" value="METHIONYL-TRNA FORMYLTRANSFERASE, MITOCHONDRIAL"/>
    <property type="match status" value="1"/>
</dbReference>
<dbReference type="InParanoid" id="A0A6P7G557"/>
<dbReference type="InterPro" id="IPR036477">
    <property type="entry name" value="Formyl_transf_N_sf"/>
</dbReference>
<evidence type="ECO:0000256" key="3">
    <source>
        <dbReference type="ARBA" id="ARBA00012261"/>
    </source>
</evidence>
<dbReference type="GO" id="GO:0005739">
    <property type="term" value="C:mitochondrion"/>
    <property type="evidence" value="ECO:0007669"/>
    <property type="project" value="UniProtKB-SubCell"/>
</dbReference>
<dbReference type="Gene3D" id="3.40.50.12230">
    <property type="match status" value="1"/>
</dbReference>
<evidence type="ECO:0000256" key="7">
    <source>
        <dbReference type="ARBA" id="ARBA00022946"/>
    </source>
</evidence>
<gene>
    <name evidence="13" type="primary">LOC114337769</name>
</gene>
<protein>
    <recommendedName>
        <fullName evidence="4">Methionyl-tRNA formyltransferase, mitochondrial</fullName>
        <ecNumber evidence="3">2.1.2.9</ecNumber>
    </recommendedName>
</protein>
<evidence type="ECO:0000256" key="2">
    <source>
        <dbReference type="ARBA" id="ARBA00010699"/>
    </source>
</evidence>
<keyword evidence="7" id="KW-0809">Transit peptide</keyword>
<dbReference type="PANTHER" id="PTHR11138">
    <property type="entry name" value="METHIONYL-TRNA FORMYLTRANSFERASE"/>
    <property type="match status" value="1"/>
</dbReference>
<dbReference type="InterPro" id="IPR005793">
    <property type="entry name" value="Formyl_trans_C"/>
</dbReference>
<evidence type="ECO:0000313" key="13">
    <source>
        <dbReference type="RefSeq" id="XP_028144106.1"/>
    </source>
</evidence>
<keyword evidence="5" id="KW-0808">Transferase</keyword>
<dbReference type="InterPro" id="IPR041711">
    <property type="entry name" value="Met-tRNA-FMT_N"/>
</dbReference>
<dbReference type="InterPro" id="IPR002376">
    <property type="entry name" value="Formyl_transf_N"/>
</dbReference>
<evidence type="ECO:0000256" key="10">
    <source>
        <dbReference type="ARBA" id="ARBA00057846"/>
    </source>
</evidence>
<dbReference type="GO" id="GO:0004479">
    <property type="term" value="F:methionyl-tRNA formyltransferase activity"/>
    <property type="evidence" value="ECO:0007669"/>
    <property type="project" value="UniProtKB-EC"/>
</dbReference>
<comment type="similarity">
    <text evidence="2">Belongs to the Fmt family.</text>
</comment>
<dbReference type="InterPro" id="IPR011034">
    <property type="entry name" value="Formyl_transferase-like_C_sf"/>
</dbReference>
<evidence type="ECO:0000256" key="8">
    <source>
        <dbReference type="ARBA" id="ARBA00023128"/>
    </source>
</evidence>
<comment type="function">
    <text evidence="10">Methionyl-tRNA formyltransferase that formylates methionyl-tRNA in mitochondria and is crucial for translation initiation.</text>
</comment>
<name>A0A6P7G557_DIAVI</name>